<proteinExistence type="predicted"/>
<dbReference type="RefSeq" id="WP_198442799.1">
    <property type="nucleotide sequence ID" value="NZ_CBCSHE010000019.1"/>
</dbReference>
<name>A0A7T3V5K4_9SPIR</name>
<feature type="domain" description="Macro" evidence="1">
    <location>
        <begin position="70"/>
        <end position="260"/>
    </location>
</feature>
<dbReference type="GO" id="GO:0016787">
    <property type="term" value="F:hydrolase activity"/>
    <property type="evidence" value="ECO:0007669"/>
    <property type="project" value="UniProtKB-KW"/>
</dbReference>
<dbReference type="KEGG" id="tper:IWA51_00885"/>
<protein>
    <submittedName>
        <fullName evidence="2">Protein-ADP-ribose hydrolase</fullName>
    </submittedName>
</protein>
<gene>
    <name evidence="2" type="ORF">IWA51_00885</name>
</gene>
<dbReference type="PROSITE" id="PS51154">
    <property type="entry name" value="MACRO"/>
    <property type="match status" value="1"/>
</dbReference>
<dbReference type="EMBL" id="CP064936">
    <property type="protein sequence ID" value="QQA01209.1"/>
    <property type="molecule type" value="Genomic_DNA"/>
</dbReference>
<dbReference type="NCBIfam" id="NF003163">
    <property type="entry name" value="PRK04143.1"/>
    <property type="match status" value="1"/>
</dbReference>
<keyword evidence="2" id="KW-0378">Hydrolase</keyword>
<dbReference type="PANTHER" id="PTHR11106:SF27">
    <property type="entry name" value="MACRO DOMAIN-CONTAINING PROTEIN"/>
    <property type="match status" value="1"/>
</dbReference>
<evidence type="ECO:0000313" key="3">
    <source>
        <dbReference type="Proteomes" id="UP000595224"/>
    </source>
</evidence>
<sequence>MTQSERQFFLIKELISEKNEYKNIQIPSDDAQQKILLRSLMNIREAKNADKNFLEIQDEYLQNELMQKGITDINTLSPVKKNIYLWKGDITTLKCDAIVNAANSAMTGCYEPCHSCIDNCIHTFSGIQLRAECDSLMKKQGFLEPTGNAKITGAYNLPCKFVIHTVGPIIKNSVTKKDCELLQSCYRSCLNLAKKNNLQSIAFCCISTGVFCFPNEKAAQIAVTTVKEFLAKEKSQMKVVFNVFKNEDYEIYKKLFSLSAD</sequence>
<accession>A0A7T3V5K4</accession>
<dbReference type="InterPro" id="IPR002589">
    <property type="entry name" value="Macro_dom"/>
</dbReference>
<keyword evidence="3" id="KW-1185">Reference proteome</keyword>
<dbReference type="AlphaFoldDB" id="A0A7T3V5K4"/>
<organism evidence="2 3">
    <name type="scientific">Treponema peruense</name>
    <dbReference type="NCBI Taxonomy" id="2787628"/>
    <lineage>
        <taxon>Bacteria</taxon>
        <taxon>Pseudomonadati</taxon>
        <taxon>Spirochaetota</taxon>
        <taxon>Spirochaetia</taxon>
        <taxon>Spirochaetales</taxon>
        <taxon>Treponemataceae</taxon>
        <taxon>Treponema</taxon>
    </lineage>
</organism>
<dbReference type="SMART" id="SM00506">
    <property type="entry name" value="A1pp"/>
    <property type="match status" value="1"/>
</dbReference>
<dbReference type="CDD" id="cd02908">
    <property type="entry name" value="Macro_OAADPr_deacetylase"/>
    <property type="match status" value="1"/>
</dbReference>
<dbReference type="InterPro" id="IPR043472">
    <property type="entry name" value="Macro_dom-like"/>
</dbReference>
<dbReference type="SUPFAM" id="SSF52949">
    <property type="entry name" value="Macro domain-like"/>
    <property type="match status" value="1"/>
</dbReference>
<dbReference type="Proteomes" id="UP000595224">
    <property type="component" value="Chromosome"/>
</dbReference>
<evidence type="ECO:0000313" key="2">
    <source>
        <dbReference type="EMBL" id="QQA01209.1"/>
    </source>
</evidence>
<evidence type="ECO:0000259" key="1">
    <source>
        <dbReference type="PROSITE" id="PS51154"/>
    </source>
</evidence>
<dbReference type="PANTHER" id="PTHR11106">
    <property type="entry name" value="GANGLIOSIDE INDUCED DIFFERENTIATION ASSOCIATED PROTEIN 2-RELATED"/>
    <property type="match status" value="1"/>
</dbReference>
<dbReference type="Gene3D" id="3.40.220.10">
    <property type="entry name" value="Leucine Aminopeptidase, subunit E, domain 1"/>
    <property type="match status" value="1"/>
</dbReference>
<reference evidence="2 3" key="1">
    <citation type="submission" date="2020-11" db="EMBL/GenBank/DDBJ databases">
        <title>Treponema Peruensis nv. sp., first commensal Treponema isolated from human feces.</title>
        <authorList>
            <person name="Belkhou C."/>
            <person name="Raes J."/>
        </authorList>
    </citation>
    <scope>NUCLEOTIDE SEQUENCE [LARGE SCALE GENOMIC DNA]</scope>
    <source>
        <strain evidence="2 3">RCC2812</strain>
    </source>
</reference>
<dbReference type="Pfam" id="PF01661">
    <property type="entry name" value="Macro"/>
    <property type="match status" value="1"/>
</dbReference>